<dbReference type="Proteomes" id="UP000034128">
    <property type="component" value="Unassembled WGS sequence"/>
</dbReference>
<name>A0A0G1HGN5_UNCKA</name>
<feature type="transmembrane region" description="Helical" evidence="1">
    <location>
        <begin position="449"/>
        <end position="467"/>
    </location>
</feature>
<feature type="transmembrane region" description="Helical" evidence="1">
    <location>
        <begin position="12"/>
        <end position="29"/>
    </location>
</feature>
<reference evidence="2 3" key="1">
    <citation type="journal article" date="2015" name="Nature">
        <title>rRNA introns, odd ribosomes, and small enigmatic genomes across a large radiation of phyla.</title>
        <authorList>
            <person name="Brown C.T."/>
            <person name="Hug L.A."/>
            <person name="Thomas B.C."/>
            <person name="Sharon I."/>
            <person name="Castelle C.J."/>
            <person name="Singh A."/>
            <person name="Wilkins M.J."/>
            <person name="Williams K.H."/>
            <person name="Banfield J.F."/>
        </authorList>
    </citation>
    <scope>NUCLEOTIDE SEQUENCE [LARGE SCALE GENOMIC DNA]</scope>
</reference>
<keyword evidence="1" id="KW-0812">Transmembrane</keyword>
<dbReference type="EMBL" id="LCIA01000002">
    <property type="protein sequence ID" value="KKT45663.1"/>
    <property type="molecule type" value="Genomic_DNA"/>
</dbReference>
<feature type="transmembrane region" description="Helical" evidence="1">
    <location>
        <begin position="1212"/>
        <end position="1235"/>
    </location>
</feature>
<feature type="transmembrane region" description="Helical" evidence="1">
    <location>
        <begin position="319"/>
        <end position="339"/>
    </location>
</feature>
<feature type="transmembrane region" description="Helical" evidence="1">
    <location>
        <begin position="97"/>
        <end position="115"/>
    </location>
</feature>
<feature type="transmembrane region" description="Helical" evidence="1">
    <location>
        <begin position="394"/>
        <end position="415"/>
    </location>
</feature>
<feature type="transmembrane region" description="Helical" evidence="1">
    <location>
        <begin position="226"/>
        <end position="245"/>
    </location>
</feature>
<organism evidence="2 3">
    <name type="scientific">candidate division WWE3 bacterium GW2011_GWA2_44_16</name>
    <dbReference type="NCBI Taxonomy" id="1619110"/>
    <lineage>
        <taxon>Bacteria</taxon>
        <taxon>Katanobacteria</taxon>
    </lineage>
</organism>
<sequence length="1240" mass="139970">MSKIISFFKNHILGVVLFFICVYICYANYTPGTFLTGWDTLHPEFNYRIYLGRILDGVWQEHQSLGAVATQAHASEIPRVLVLMLLDLFLPMNMVRYAYAFLMLILGPLGVYAFVKHGVLKDRKWQVGEIAGFAGGLFYLFNLGTLQHFYVPLEMFLTHFGLLGWLFLTVVWFLREGSRKALIWFSVVTFFMVSQAHTATLFYAFFLYLILYLLSYLVAHKFNRQILKRVVLIITGTIVINLFWFPPNLYFAVNHGKEIQESKIHLLFSQEAFLQNKEFGNIKDVALLKSFLFNWGEYVGNSRYGDLLDEWRHQLQQPLVLPLGYGLFGLVVVGLALAIAKREKVLLGIGLMFLAGLFFIFNVNPPLGGVFVWLQDNIPLFKEAFRFPFTKFSIGLVFCYAVFFSYFISVIAEVLEGWSAYPPNGREGPPVAEWRHGTRSAGGRPPTRIVAWLGLIGLLFLSFYYYAKPMFKGGLISPSMRIAIPQRYFEMFSYFDSQKDYGRVLNLPIHSMWGWVYHNWDVQTTLGYQGAGFLWFGIKQPLINREFDRWNLTNEKPYMEISTAIYARDLPALEKLLDKYKIRWLLVDKSIVAPAEDQKQLFYPQIEALLASSQKLKLEKDFGQGLAVYKYFPDKDFVLKEKLDTYYIVGDDAFKESTDPIYTTYGNYAGIGEKAYPFVGITNYDESVNQEHMSSDAKYIYFNNKLTFSNLATNFSGSQFQYGVYLVSFGEGFSLEFVPVEESLKLGFKYDLQGVGKLNADIEAISINNTTFSSAVGRLGTMLVDPSAEVKVRLLSKSQNLLAKADFFDVLENCSQVGEQTSYSLERATGGFVLSAQNVDACVTVELKSYLGDGQDGNIFEVALGPSGESRQEVCVLEGSTGLCLNPPLYLGRTFFTTKLGEAYNLRFFARGKKATSHEIKVNYTDISLYKLTSPTEISFKPAVSLQKDFVLSQWKLEKDLNYSGNASKLVNFPRFCNGGSILFNKSKASVIGSFGTPFIRYESSGQAVCDSFEFPSFSHQTGAVLEVRSRNLAGMPLRVCLTNEYSKRCDLYVSLAQNPAAGNTKQTGLTQSQFVTRYFLIPPMGEGRGYTLNFSNLVFGDSVSINDLEYVALTPFPYDLVRGIHKPLGQGGSSLILSDTGVDHIAPASMGSGDLVVYNQAYEKGWVAFCGLVPCRAEHVVVNNWANGWVFPSAPGGTTSSFTQSPQNVPIFFWPQILEYLGFGFLVGWFVFCYRNNFK</sequence>
<keyword evidence="1" id="KW-0472">Membrane</keyword>
<evidence type="ECO:0008006" key="4">
    <source>
        <dbReference type="Google" id="ProtNLM"/>
    </source>
</evidence>
<dbReference type="AlphaFoldDB" id="A0A0G1HGN5"/>
<evidence type="ECO:0000313" key="3">
    <source>
        <dbReference type="Proteomes" id="UP000034128"/>
    </source>
</evidence>
<feature type="transmembrane region" description="Helical" evidence="1">
    <location>
        <begin position="156"/>
        <end position="174"/>
    </location>
</feature>
<gene>
    <name evidence="2" type="ORF">UW36_C0002G0050</name>
</gene>
<feature type="transmembrane region" description="Helical" evidence="1">
    <location>
        <begin position="127"/>
        <end position="150"/>
    </location>
</feature>
<comment type="caution">
    <text evidence="2">The sequence shown here is derived from an EMBL/GenBank/DDBJ whole genome shotgun (WGS) entry which is preliminary data.</text>
</comment>
<feature type="transmembrane region" description="Helical" evidence="1">
    <location>
        <begin position="351"/>
        <end position="374"/>
    </location>
</feature>
<evidence type="ECO:0000313" key="2">
    <source>
        <dbReference type="EMBL" id="KKT45663.1"/>
    </source>
</evidence>
<evidence type="ECO:0000256" key="1">
    <source>
        <dbReference type="SAM" id="Phobius"/>
    </source>
</evidence>
<protein>
    <recommendedName>
        <fullName evidence="4">Membrane protein 6-pyruvoyl-tetrahydropterin synthase-related domain-containing protein</fullName>
    </recommendedName>
</protein>
<keyword evidence="1" id="KW-1133">Transmembrane helix</keyword>
<feature type="transmembrane region" description="Helical" evidence="1">
    <location>
        <begin position="181"/>
        <end position="196"/>
    </location>
</feature>
<accession>A0A0G1HGN5</accession>
<proteinExistence type="predicted"/>
<feature type="transmembrane region" description="Helical" evidence="1">
    <location>
        <begin position="202"/>
        <end position="219"/>
    </location>
</feature>